<keyword evidence="11" id="KW-1185">Reference proteome</keyword>
<dbReference type="InterPro" id="IPR018046">
    <property type="entry name" value="Pili_assmbl_chaperone_CS"/>
</dbReference>
<accession>A0ABS4PAX1</accession>
<evidence type="ECO:0000256" key="5">
    <source>
        <dbReference type="ARBA" id="ARBA00023186"/>
    </source>
</evidence>
<dbReference type="InterPro" id="IPR016147">
    <property type="entry name" value="Pili_assmbl_chaperone_N"/>
</dbReference>
<feature type="domain" description="Pili assembly chaperone C-terminal" evidence="9">
    <location>
        <begin position="170"/>
        <end position="230"/>
    </location>
</feature>
<dbReference type="PANTHER" id="PTHR30251:SF6">
    <property type="entry name" value="FIMBRIAL CHAPERONE YFCS-RELATED"/>
    <property type="match status" value="1"/>
</dbReference>
<dbReference type="InterPro" id="IPR013783">
    <property type="entry name" value="Ig-like_fold"/>
</dbReference>
<dbReference type="Pfam" id="PF00345">
    <property type="entry name" value="PapD_N"/>
    <property type="match status" value="1"/>
</dbReference>
<dbReference type="SUPFAM" id="SSF49354">
    <property type="entry name" value="PapD-like"/>
    <property type="match status" value="1"/>
</dbReference>
<dbReference type="EMBL" id="JAGGMQ010000001">
    <property type="protein sequence ID" value="MBP2169255.1"/>
    <property type="molecule type" value="Genomic_DNA"/>
</dbReference>
<dbReference type="RefSeq" id="WP_017803069.1">
    <property type="nucleotide sequence ID" value="NZ_JAGGMQ010000001.1"/>
</dbReference>
<keyword evidence="4" id="KW-0574">Periplasm</keyword>
<evidence type="ECO:0000256" key="7">
    <source>
        <dbReference type="SAM" id="SignalP"/>
    </source>
</evidence>
<protein>
    <submittedName>
        <fullName evidence="10">P pilus assembly chaperone PapD</fullName>
    </submittedName>
</protein>
<dbReference type="InterPro" id="IPR008962">
    <property type="entry name" value="PapD-like_sf"/>
</dbReference>
<dbReference type="PROSITE" id="PS00635">
    <property type="entry name" value="PILI_CHAPERONE"/>
    <property type="match status" value="1"/>
</dbReference>
<dbReference type="Proteomes" id="UP001195624">
    <property type="component" value="Unassembled WGS sequence"/>
</dbReference>
<evidence type="ECO:0000259" key="9">
    <source>
        <dbReference type="Pfam" id="PF02753"/>
    </source>
</evidence>
<feature type="domain" description="Pili assembly chaperone N-terminal" evidence="8">
    <location>
        <begin position="27"/>
        <end position="144"/>
    </location>
</feature>
<dbReference type="Pfam" id="PF02753">
    <property type="entry name" value="PapD_C"/>
    <property type="match status" value="1"/>
</dbReference>
<dbReference type="InterPro" id="IPR050643">
    <property type="entry name" value="Periplasmic_pilus_chap"/>
</dbReference>
<evidence type="ECO:0000256" key="1">
    <source>
        <dbReference type="ARBA" id="ARBA00004418"/>
    </source>
</evidence>
<dbReference type="InterPro" id="IPR016148">
    <property type="entry name" value="Pili_assmbl_chaperone_C"/>
</dbReference>
<comment type="similarity">
    <text evidence="2 6">Belongs to the periplasmic pilus chaperone family.</text>
</comment>
<evidence type="ECO:0000256" key="6">
    <source>
        <dbReference type="RuleBase" id="RU003918"/>
    </source>
</evidence>
<evidence type="ECO:0000256" key="2">
    <source>
        <dbReference type="ARBA" id="ARBA00007399"/>
    </source>
</evidence>
<dbReference type="SUPFAM" id="SSF49584">
    <property type="entry name" value="Periplasmic chaperone C-domain"/>
    <property type="match status" value="1"/>
</dbReference>
<proteinExistence type="inferred from homology"/>
<gene>
    <name evidence="10" type="ORF">J2125_002447</name>
</gene>
<feature type="signal peptide" evidence="7">
    <location>
        <begin position="1"/>
        <end position="25"/>
    </location>
</feature>
<feature type="chain" id="PRO_5046071484" evidence="7">
    <location>
        <begin position="26"/>
        <end position="248"/>
    </location>
</feature>
<evidence type="ECO:0000313" key="11">
    <source>
        <dbReference type="Proteomes" id="UP001195624"/>
    </source>
</evidence>
<keyword evidence="3 7" id="KW-0732">Signal</keyword>
<dbReference type="PRINTS" id="PR00969">
    <property type="entry name" value="CHAPERONPILI"/>
</dbReference>
<evidence type="ECO:0000259" key="8">
    <source>
        <dbReference type="Pfam" id="PF00345"/>
    </source>
</evidence>
<dbReference type="InterPro" id="IPR036316">
    <property type="entry name" value="Pili_assmbl_chap_C_dom_sf"/>
</dbReference>
<dbReference type="Gene3D" id="2.60.40.10">
    <property type="entry name" value="Immunoglobulins"/>
    <property type="match status" value="2"/>
</dbReference>
<sequence>MNQKWSGKAAAMVSLLVISTSSALAAIALDRTRVIYNADDKAVSLAISNENKKLPYLAQGWLENEHGEKISSPLLVLPPLQRVEPGEKGQIKIQALPAAELLPHDRETLFYFNLREVPPRSDKPNTLQIALQTSIKLFYRPQAIVVKDTARGDPWQHQLTLTQLGDRYEVHNPTPYYITLVDAKPRASRHSVAGFEPVMIAPHSKALLGGSVALLGHEPVLTYVNDYGGRPELLFRCAEKSCRVQVKS</sequence>
<evidence type="ECO:0000256" key="3">
    <source>
        <dbReference type="ARBA" id="ARBA00022729"/>
    </source>
</evidence>
<reference evidence="11" key="1">
    <citation type="submission" date="2023-07" db="EMBL/GenBank/DDBJ databases">
        <title>Genome mining of underrepresented organisms for secondary metabolites.</title>
        <authorList>
            <person name="D'Agostino P.M."/>
        </authorList>
    </citation>
    <scope>NUCLEOTIDE SEQUENCE [LARGE SCALE GENOMIC DNA]</scope>
    <source>
        <strain evidence="11">WS4403</strain>
    </source>
</reference>
<comment type="subcellular location">
    <subcellularLocation>
        <location evidence="1 6">Periplasm</location>
    </subcellularLocation>
</comment>
<keyword evidence="5 6" id="KW-0143">Chaperone</keyword>
<evidence type="ECO:0000256" key="4">
    <source>
        <dbReference type="ARBA" id="ARBA00022764"/>
    </source>
</evidence>
<dbReference type="PANTHER" id="PTHR30251">
    <property type="entry name" value="PILUS ASSEMBLY CHAPERONE"/>
    <property type="match status" value="1"/>
</dbReference>
<comment type="caution">
    <text evidence="10">The sequence shown here is derived from an EMBL/GenBank/DDBJ whole genome shotgun (WGS) entry which is preliminary data.</text>
</comment>
<organism evidence="10 11">
    <name type="scientific">Winslowiella toletana</name>
    <dbReference type="NCBI Taxonomy" id="92490"/>
    <lineage>
        <taxon>Bacteria</taxon>
        <taxon>Pseudomonadati</taxon>
        <taxon>Pseudomonadota</taxon>
        <taxon>Gammaproteobacteria</taxon>
        <taxon>Enterobacterales</taxon>
        <taxon>Erwiniaceae</taxon>
        <taxon>Winslowiella</taxon>
    </lineage>
</organism>
<dbReference type="InterPro" id="IPR001829">
    <property type="entry name" value="Pili_assmbl_chaperone_bac"/>
</dbReference>
<name>A0ABS4PAX1_9GAMM</name>
<evidence type="ECO:0000313" key="10">
    <source>
        <dbReference type="EMBL" id="MBP2169255.1"/>
    </source>
</evidence>